<sequence length="68" mass="7961">MFSLFSRVPCLLTYLYLMLNNEEYVDERVLVSIAKECNVDVNLSIKLLINMGVLKPYRPGIYKVQRFS</sequence>
<name>A0A346LU57_SUFV1</name>
<keyword evidence="2" id="KW-1185">Reference proteome</keyword>
<protein>
    <submittedName>
        <fullName evidence="1">Uncharacterized protein</fullName>
    </submittedName>
</protein>
<dbReference type="EMBL" id="MH447526">
    <property type="protein sequence ID" value="AXQ00100.1"/>
    <property type="molecule type" value="Genomic_DNA"/>
</dbReference>
<organism evidence="1">
    <name type="scientific">Sulfolobus filamentous virus 1</name>
    <name type="common">SFV1</name>
    <name type="synonym">Sulfolobus virus SFV-1</name>
    <dbReference type="NCBI Taxonomy" id="2304198"/>
    <lineage>
        <taxon>Viruses</taxon>
        <taxon>Adnaviria</taxon>
        <taxon>Zilligvirae</taxon>
        <taxon>Taleaviricota</taxon>
        <taxon>Tokiviricetes</taxon>
        <taxon>Ligamenvirales</taxon>
        <taxon>Lipothrixviridae</taxon>
        <taxon>Alphalipothrixvirus</taxon>
        <taxon>Alphalipothrixvirus beppuense</taxon>
    </lineage>
</organism>
<organismHost>
    <name type="scientific">Saccharolobus shibatae</name>
    <dbReference type="NCBI Taxonomy" id="2286"/>
</organismHost>
<reference evidence="1" key="1">
    <citation type="journal article" date="2018" name="Nat. Commun.">
        <title>Structural conservation in a membrane-enveloped filamentous virus infecting a hyperthermophilic acidophile.</title>
        <authorList>
            <person name="Liu Y."/>
            <person name="Osinski T."/>
            <person name="Wang F."/>
            <person name="Krupovic M."/>
            <person name="Schouten S."/>
            <person name="Kasson P."/>
            <person name="Prangishvili D."/>
            <person name="Egelman E.H."/>
        </authorList>
    </citation>
    <scope>NUCLEOTIDE SEQUENCE [LARGE SCALE GENOMIC DNA]</scope>
    <source>
        <strain evidence="1">S48</strain>
    </source>
</reference>
<dbReference type="Proteomes" id="UP000263690">
    <property type="component" value="Segment"/>
</dbReference>
<gene>
    <name evidence="1" type="ORF">SFV1gp18</name>
</gene>
<evidence type="ECO:0000313" key="2">
    <source>
        <dbReference type="Proteomes" id="UP000263690"/>
    </source>
</evidence>
<accession>A0A346LU57</accession>
<evidence type="ECO:0000313" key="1">
    <source>
        <dbReference type="EMBL" id="AXQ00100.1"/>
    </source>
</evidence>
<proteinExistence type="predicted"/>